<evidence type="ECO:0000313" key="2">
    <source>
        <dbReference type="EMBL" id="GAA4951833.1"/>
    </source>
</evidence>
<evidence type="ECO:0000256" key="1">
    <source>
        <dbReference type="SAM" id="MobiDB-lite"/>
    </source>
</evidence>
<feature type="region of interest" description="Disordered" evidence="1">
    <location>
        <begin position="112"/>
        <end position="144"/>
    </location>
</feature>
<gene>
    <name evidence="2" type="ORF">GCM10023224_40550</name>
</gene>
<feature type="region of interest" description="Disordered" evidence="1">
    <location>
        <begin position="1"/>
        <end position="96"/>
    </location>
</feature>
<keyword evidence="3" id="KW-1185">Reference proteome</keyword>
<feature type="compositionally biased region" description="Low complexity" evidence="1">
    <location>
        <begin position="121"/>
        <end position="132"/>
    </location>
</feature>
<dbReference type="EMBL" id="BAABIK010000026">
    <property type="protein sequence ID" value="GAA4951833.1"/>
    <property type="molecule type" value="Genomic_DNA"/>
</dbReference>
<sequence>MRPSRTQTPRVKGVRCGVRSRMRRPVESSSSAASGGTGSTGLTASTVQGVSGAVGEGGAPAQHAGRAHLDLPAQPEAGGVVRGSRREPVADRPVGVGLPLCALDAERGGEVGARAVGNDTGGARPAGAARAAPTPPRGRRERSR</sequence>
<proteinExistence type="predicted"/>
<reference evidence="3" key="1">
    <citation type="journal article" date="2019" name="Int. J. Syst. Evol. Microbiol.">
        <title>The Global Catalogue of Microorganisms (GCM) 10K type strain sequencing project: providing services to taxonomists for standard genome sequencing and annotation.</title>
        <authorList>
            <consortium name="The Broad Institute Genomics Platform"/>
            <consortium name="The Broad Institute Genome Sequencing Center for Infectious Disease"/>
            <person name="Wu L."/>
            <person name="Ma J."/>
        </authorList>
    </citation>
    <scope>NUCLEOTIDE SEQUENCE [LARGE SCALE GENOMIC DNA]</scope>
    <source>
        <strain evidence="3">JCM 18123</strain>
    </source>
</reference>
<dbReference type="Proteomes" id="UP001499993">
    <property type="component" value="Unassembled WGS sequence"/>
</dbReference>
<accession>A0ABP9GUB8</accession>
<comment type="caution">
    <text evidence="2">The sequence shown here is derived from an EMBL/GenBank/DDBJ whole genome shotgun (WGS) entry which is preliminary data.</text>
</comment>
<protein>
    <submittedName>
        <fullName evidence="2">Uncharacterized protein</fullName>
    </submittedName>
</protein>
<organism evidence="2 3">
    <name type="scientific">Streptomonospora halophila</name>
    <dbReference type="NCBI Taxonomy" id="427369"/>
    <lineage>
        <taxon>Bacteria</taxon>
        <taxon>Bacillati</taxon>
        <taxon>Actinomycetota</taxon>
        <taxon>Actinomycetes</taxon>
        <taxon>Streptosporangiales</taxon>
        <taxon>Nocardiopsidaceae</taxon>
        <taxon>Streptomonospora</taxon>
    </lineage>
</organism>
<feature type="compositionally biased region" description="Low complexity" evidence="1">
    <location>
        <begin position="28"/>
        <end position="46"/>
    </location>
</feature>
<evidence type="ECO:0000313" key="3">
    <source>
        <dbReference type="Proteomes" id="UP001499993"/>
    </source>
</evidence>
<name>A0ABP9GUB8_9ACTN</name>